<comment type="caution">
    <text evidence="2">The sequence shown here is derived from an EMBL/GenBank/DDBJ whole genome shotgun (WGS) entry which is preliminary data.</text>
</comment>
<feature type="compositionally biased region" description="Low complexity" evidence="1">
    <location>
        <begin position="110"/>
        <end position="125"/>
    </location>
</feature>
<dbReference type="PANTHER" id="PTHR13318:SF74">
    <property type="entry name" value="OS02G0658500 PROTEIN"/>
    <property type="match status" value="1"/>
</dbReference>
<gene>
    <name evidence="2" type="ORF">CKAN_01887200</name>
</gene>
<dbReference type="STRING" id="337451.A0A443PGD2"/>
<sequence>MDGIHLVNSQKRLPSPNPIHPLRFVPIRLTRLRQHTSKKEEEESSRRLPTQDRYKAAQAIAPAAAEIIGRRRREKNPTDAGSNQSHQHQHHHHRHRRNPNLDRGPPKDPSMPLKKPSPLKKPNPNQNHKWADIWFKDKARKHVVFKMQLDPLSVSPDDQTLTLEKKAADDFRAVDPTSLLSDSLLLRIFSLLPSSQHLPNSLVCKRWLALHGRLRRSLKLLDWHFLDSGSLTSRFPDLTEIDLVAASVHSQSPRSSSGIFLTLPYLSIPIHSDDSAARFVPDELFLPPDYIDIGLRTLSRGCPNLRKLALIAGTEAGLASIAAECPTLQELELHRCTNDVLSAIASFENLQILRVIAFVEGLYDDSSISDVGLTILAHGCRRLVKLELSGCEGSYDGISAIGACCPMLEELTLCDHRMDGGWLAALSFCGNLKTLRLEGCKRVDADPGQVEHLGLCPALETLQLRRCQLRDKESLSALFIVCATVREIIFQNCWGLDNDMFSIASICRRVKFLSMEGCSLLTTAGLETVLLSWMELERLRVVSCNNIQDNEVSAALSSLFSVLKEFKWQPDSRSVLASSLAGTGMRTKGGRFFKS</sequence>
<evidence type="ECO:0000256" key="1">
    <source>
        <dbReference type="SAM" id="MobiDB-lite"/>
    </source>
</evidence>
<feature type="compositionally biased region" description="Basic residues" evidence="1">
    <location>
        <begin position="87"/>
        <end position="98"/>
    </location>
</feature>
<dbReference type="Proteomes" id="UP000283530">
    <property type="component" value="Unassembled WGS sequence"/>
</dbReference>
<accession>A0A443PGD2</accession>
<dbReference type="GO" id="GO:0019005">
    <property type="term" value="C:SCF ubiquitin ligase complex"/>
    <property type="evidence" value="ECO:0007669"/>
    <property type="project" value="TreeGrafter"/>
</dbReference>
<dbReference type="EMBL" id="QPKB01000007">
    <property type="protein sequence ID" value="RWR89801.1"/>
    <property type="molecule type" value="Genomic_DNA"/>
</dbReference>
<protein>
    <submittedName>
        <fullName evidence="2">F-box-like protein</fullName>
    </submittedName>
</protein>
<organism evidence="2 3">
    <name type="scientific">Cinnamomum micranthum f. kanehirae</name>
    <dbReference type="NCBI Taxonomy" id="337451"/>
    <lineage>
        <taxon>Eukaryota</taxon>
        <taxon>Viridiplantae</taxon>
        <taxon>Streptophyta</taxon>
        <taxon>Embryophyta</taxon>
        <taxon>Tracheophyta</taxon>
        <taxon>Spermatophyta</taxon>
        <taxon>Magnoliopsida</taxon>
        <taxon>Magnoliidae</taxon>
        <taxon>Laurales</taxon>
        <taxon>Lauraceae</taxon>
        <taxon>Cinnamomum</taxon>
    </lineage>
</organism>
<reference evidence="2 3" key="1">
    <citation type="journal article" date="2019" name="Nat. Plants">
        <title>Stout camphor tree genome fills gaps in understanding of flowering plant genome evolution.</title>
        <authorList>
            <person name="Chaw S.M."/>
            <person name="Liu Y.C."/>
            <person name="Wu Y.W."/>
            <person name="Wang H.Y."/>
            <person name="Lin C.I."/>
            <person name="Wu C.S."/>
            <person name="Ke H.M."/>
            <person name="Chang L.Y."/>
            <person name="Hsu C.Y."/>
            <person name="Yang H.T."/>
            <person name="Sudianto E."/>
            <person name="Hsu M.H."/>
            <person name="Wu K.P."/>
            <person name="Wang L.N."/>
            <person name="Leebens-Mack J.H."/>
            <person name="Tsai I.J."/>
        </authorList>
    </citation>
    <scope>NUCLEOTIDE SEQUENCE [LARGE SCALE GENOMIC DNA]</scope>
    <source>
        <strain evidence="3">cv. Chaw 1501</strain>
        <tissue evidence="2">Young leaves</tissue>
    </source>
</reference>
<dbReference type="InterPro" id="IPR032675">
    <property type="entry name" value="LRR_dom_sf"/>
</dbReference>
<dbReference type="GO" id="GO:0031146">
    <property type="term" value="P:SCF-dependent proteasomal ubiquitin-dependent protein catabolic process"/>
    <property type="evidence" value="ECO:0007669"/>
    <property type="project" value="TreeGrafter"/>
</dbReference>
<dbReference type="SUPFAM" id="SSF81383">
    <property type="entry name" value="F-box domain"/>
    <property type="match status" value="1"/>
</dbReference>
<dbReference type="SUPFAM" id="SSF52047">
    <property type="entry name" value="RNI-like"/>
    <property type="match status" value="2"/>
</dbReference>
<evidence type="ECO:0000313" key="2">
    <source>
        <dbReference type="EMBL" id="RWR89801.1"/>
    </source>
</evidence>
<proteinExistence type="predicted"/>
<evidence type="ECO:0000313" key="3">
    <source>
        <dbReference type="Proteomes" id="UP000283530"/>
    </source>
</evidence>
<feature type="compositionally biased region" description="Basic and acidic residues" evidence="1">
    <location>
        <begin position="37"/>
        <end position="55"/>
    </location>
</feature>
<feature type="compositionally biased region" description="Low complexity" evidence="1">
    <location>
        <begin position="56"/>
        <end position="67"/>
    </location>
</feature>
<dbReference type="Gene3D" id="3.80.10.10">
    <property type="entry name" value="Ribonuclease Inhibitor"/>
    <property type="match status" value="3"/>
</dbReference>
<dbReference type="OrthoDB" id="550575at2759"/>
<dbReference type="InterPro" id="IPR036047">
    <property type="entry name" value="F-box-like_dom_sf"/>
</dbReference>
<name>A0A443PGD2_9MAGN</name>
<dbReference type="FunFam" id="3.80.10.10:FF:002340">
    <property type="entry name" value="Uncharacterized protein"/>
    <property type="match status" value="1"/>
</dbReference>
<dbReference type="PANTHER" id="PTHR13318">
    <property type="entry name" value="PARTNER OF PAIRED, ISOFORM B-RELATED"/>
    <property type="match status" value="1"/>
</dbReference>
<dbReference type="Gene3D" id="1.20.1280.50">
    <property type="match status" value="1"/>
</dbReference>
<keyword evidence="3" id="KW-1185">Reference proteome</keyword>
<feature type="region of interest" description="Disordered" evidence="1">
    <location>
        <begin position="1"/>
        <end position="128"/>
    </location>
</feature>
<dbReference type="AlphaFoldDB" id="A0A443PGD2"/>